<dbReference type="SUPFAM" id="SSF103481">
    <property type="entry name" value="Multidrug resistance efflux transporter EmrE"/>
    <property type="match status" value="1"/>
</dbReference>
<feature type="transmembrane region" description="Helical" evidence="9">
    <location>
        <begin position="84"/>
        <end position="103"/>
    </location>
</feature>
<evidence type="ECO:0000256" key="4">
    <source>
        <dbReference type="ARBA" id="ARBA00022692"/>
    </source>
</evidence>
<dbReference type="InterPro" id="IPR000390">
    <property type="entry name" value="Small_drug/metabolite_transptr"/>
</dbReference>
<gene>
    <name evidence="10" type="ORF">B0188_01345</name>
</gene>
<organism evidence="10 11">
    <name type="scientific">[Haemophilus] felis</name>
    <dbReference type="NCBI Taxonomy" id="123822"/>
    <lineage>
        <taxon>Bacteria</taxon>
        <taxon>Pseudomonadati</taxon>
        <taxon>Pseudomonadota</taxon>
        <taxon>Gammaproteobacteria</taxon>
        <taxon>Pasteurellales</taxon>
        <taxon>Pasteurellaceae</taxon>
    </lineage>
</organism>
<accession>A0A1T0BBA4</accession>
<evidence type="ECO:0000256" key="5">
    <source>
        <dbReference type="ARBA" id="ARBA00022989"/>
    </source>
</evidence>
<dbReference type="PANTHER" id="PTHR30561">
    <property type="entry name" value="SMR FAMILY PROTON-DEPENDENT DRUG EFFLUX TRANSPORTER SUGE"/>
    <property type="match status" value="1"/>
</dbReference>
<sequence>MAWLLLAIAIVAEVFGTTMLKLSDGFSKPLPSLAFVIAYGISFYVFSIALKTLSIGSAYATWAGVGLVLTAMVGIAFFNEKIDLIGIMGLTFILVGIVLVNVFSEMNGGS</sequence>
<keyword evidence="11" id="KW-1185">Reference proteome</keyword>
<evidence type="ECO:0000256" key="1">
    <source>
        <dbReference type="ARBA" id="ARBA00004651"/>
    </source>
</evidence>
<comment type="subcellular location">
    <subcellularLocation>
        <location evidence="1 8">Cell membrane</location>
        <topology evidence="1 8">Multi-pass membrane protein</topology>
    </subcellularLocation>
</comment>
<evidence type="ECO:0000256" key="7">
    <source>
        <dbReference type="ARBA" id="ARBA00038032"/>
    </source>
</evidence>
<dbReference type="FunFam" id="1.10.3730.20:FF:000001">
    <property type="entry name" value="Quaternary ammonium compound resistance transporter SugE"/>
    <property type="match status" value="1"/>
</dbReference>
<dbReference type="GO" id="GO:0022857">
    <property type="term" value="F:transmembrane transporter activity"/>
    <property type="evidence" value="ECO:0007669"/>
    <property type="project" value="InterPro"/>
</dbReference>
<evidence type="ECO:0000256" key="6">
    <source>
        <dbReference type="ARBA" id="ARBA00023136"/>
    </source>
</evidence>
<dbReference type="PANTHER" id="PTHR30561:SF1">
    <property type="entry name" value="MULTIDRUG TRANSPORTER EMRE"/>
    <property type="match status" value="1"/>
</dbReference>
<feature type="transmembrane region" description="Helical" evidence="9">
    <location>
        <begin position="57"/>
        <end position="78"/>
    </location>
</feature>
<dbReference type="GO" id="GO:1990961">
    <property type="term" value="P:xenobiotic detoxification by transmembrane export across the plasma membrane"/>
    <property type="evidence" value="ECO:0007669"/>
    <property type="project" value="UniProtKB-ARBA"/>
</dbReference>
<keyword evidence="4 8" id="KW-0812">Transmembrane</keyword>
<feature type="transmembrane region" description="Helical" evidence="9">
    <location>
        <begin position="32"/>
        <end position="50"/>
    </location>
</feature>
<evidence type="ECO:0000256" key="9">
    <source>
        <dbReference type="SAM" id="Phobius"/>
    </source>
</evidence>
<dbReference type="Gene3D" id="1.10.3730.20">
    <property type="match status" value="1"/>
</dbReference>
<name>A0A1T0BBA4_9PAST</name>
<comment type="caution">
    <text evidence="10">The sequence shown here is derived from an EMBL/GenBank/DDBJ whole genome shotgun (WGS) entry which is preliminary data.</text>
</comment>
<evidence type="ECO:0000256" key="8">
    <source>
        <dbReference type="RuleBase" id="RU003942"/>
    </source>
</evidence>
<proteinExistence type="inferred from homology"/>
<dbReference type="STRING" id="123822.B0188_01345"/>
<dbReference type="InterPro" id="IPR037185">
    <property type="entry name" value="EmrE-like"/>
</dbReference>
<dbReference type="OrthoDB" id="9808638at2"/>
<keyword evidence="2" id="KW-0813">Transport</keyword>
<evidence type="ECO:0000313" key="10">
    <source>
        <dbReference type="EMBL" id="OOS07061.1"/>
    </source>
</evidence>
<keyword evidence="6 9" id="KW-0472">Membrane</keyword>
<keyword evidence="3" id="KW-1003">Cell membrane</keyword>
<evidence type="ECO:0000256" key="2">
    <source>
        <dbReference type="ARBA" id="ARBA00022448"/>
    </source>
</evidence>
<evidence type="ECO:0000256" key="3">
    <source>
        <dbReference type="ARBA" id="ARBA00022475"/>
    </source>
</evidence>
<dbReference type="InterPro" id="IPR045324">
    <property type="entry name" value="Small_multidrug_res"/>
</dbReference>
<comment type="similarity">
    <text evidence="7 8">Belongs to the drug/metabolite transporter (DMT) superfamily. Small multidrug resistance (SMR) (TC 2.A.7.1) family.</text>
</comment>
<dbReference type="Proteomes" id="UP000190023">
    <property type="component" value="Unassembled WGS sequence"/>
</dbReference>
<evidence type="ECO:0000313" key="11">
    <source>
        <dbReference type="Proteomes" id="UP000190023"/>
    </source>
</evidence>
<dbReference type="GO" id="GO:0005886">
    <property type="term" value="C:plasma membrane"/>
    <property type="evidence" value="ECO:0007669"/>
    <property type="project" value="UniProtKB-SubCell"/>
</dbReference>
<protein>
    <submittedName>
        <fullName evidence="10">QacE family quaternary ammonium compound efflux SMR transporter</fullName>
    </submittedName>
</protein>
<dbReference type="AlphaFoldDB" id="A0A1T0BBA4"/>
<reference evidence="10 11" key="1">
    <citation type="submission" date="2017-02" db="EMBL/GenBank/DDBJ databases">
        <title>Draft genome sequence of Haemophilus felis CCUG 31170 type strain.</title>
        <authorList>
            <person name="Engstrom-Jakobsson H."/>
            <person name="Salva-Serra F."/>
            <person name="Thorell K."/>
            <person name="Gonzales-Siles L."/>
            <person name="Karlsson R."/>
            <person name="Boulund F."/>
            <person name="Engstrand L."/>
            <person name="Kristiansson E."/>
            <person name="Moore E."/>
        </authorList>
    </citation>
    <scope>NUCLEOTIDE SEQUENCE [LARGE SCALE GENOMIC DNA]</scope>
    <source>
        <strain evidence="10 11">CCUG 31170</strain>
    </source>
</reference>
<dbReference type="Pfam" id="PF00893">
    <property type="entry name" value="Multi_Drug_Res"/>
    <property type="match status" value="1"/>
</dbReference>
<dbReference type="EMBL" id="MUYB01000005">
    <property type="protein sequence ID" value="OOS07061.1"/>
    <property type="molecule type" value="Genomic_DNA"/>
</dbReference>
<keyword evidence="5 9" id="KW-1133">Transmembrane helix</keyword>